<dbReference type="PANTHER" id="PTHR12304:SF4">
    <property type="entry name" value="URIDINE NUCLEOSIDASE"/>
    <property type="match status" value="1"/>
</dbReference>
<dbReference type="PANTHER" id="PTHR12304">
    <property type="entry name" value="INOSINE-URIDINE PREFERRING NUCLEOSIDE HYDROLASE"/>
    <property type="match status" value="1"/>
</dbReference>
<comment type="caution">
    <text evidence="4">The sequence shown here is derived from an EMBL/GenBank/DDBJ whole genome shotgun (WGS) entry which is preliminary data.</text>
</comment>
<keyword evidence="1 4" id="KW-0378">Hydrolase</keyword>
<protein>
    <submittedName>
        <fullName evidence="4">Pyrimidine-specific ribonucleoside hydrolase</fullName>
        <ecNumber evidence="4">3.2.-.-</ecNumber>
    </submittedName>
</protein>
<dbReference type="EMBL" id="JACIBU010000001">
    <property type="protein sequence ID" value="MBB3677289.1"/>
    <property type="molecule type" value="Genomic_DNA"/>
</dbReference>
<reference evidence="4 5" key="1">
    <citation type="submission" date="2020-08" db="EMBL/GenBank/DDBJ databases">
        <title>Sequencing the genomes of 1000 actinobacteria strains.</title>
        <authorList>
            <person name="Klenk H.-P."/>
        </authorList>
    </citation>
    <scope>NUCLEOTIDE SEQUENCE [LARGE SCALE GENOMIC DNA]</scope>
    <source>
        <strain evidence="4 5">DSM 16678</strain>
    </source>
</reference>
<dbReference type="AlphaFoldDB" id="A0A839Y3H1"/>
<accession>A0A839Y3H1</accession>
<dbReference type="Proteomes" id="UP000580718">
    <property type="component" value="Unassembled WGS sequence"/>
</dbReference>
<evidence type="ECO:0000256" key="1">
    <source>
        <dbReference type="ARBA" id="ARBA00022801"/>
    </source>
</evidence>
<organism evidence="4 5">
    <name type="scientific">Modestobacter versicolor</name>
    <dbReference type="NCBI Taxonomy" id="429133"/>
    <lineage>
        <taxon>Bacteria</taxon>
        <taxon>Bacillati</taxon>
        <taxon>Actinomycetota</taxon>
        <taxon>Actinomycetes</taxon>
        <taxon>Geodermatophilales</taxon>
        <taxon>Geodermatophilaceae</taxon>
        <taxon>Modestobacter</taxon>
    </lineage>
</organism>
<dbReference type="SUPFAM" id="SSF53590">
    <property type="entry name" value="Nucleoside hydrolase"/>
    <property type="match status" value="1"/>
</dbReference>
<dbReference type="Gene3D" id="3.90.245.10">
    <property type="entry name" value="Ribonucleoside hydrolase-like"/>
    <property type="match status" value="1"/>
</dbReference>
<name>A0A839Y3H1_9ACTN</name>
<sequence length="321" mass="32125">MAATPLVIDTDPGIDDALALLLALASPEVDLRLVTTVHGNVDLAQTTENALRVLHLAGRSDVPVAVGARSSLVVPQAERAGHVHGTAGLGGVVLPASPAAVDPRPAVVALAELLLTSEEPVTVAAIGPLTNIALLLAVYPDAAARIGRLVVMGGSAARGGNVTGAAEFNVWADPEAAAVVFSSGLRTVMVGLDVTLPTVLTAEGIARFATAGPVGAQAAAVVAQYVDHARTAYGIDGVAVHDALALTEAIVPGTLRTVRRDVVVDTGHGAGRGQTLVDRRAPSDAVTAVEVAEGVDSEAAVEFLVSRLAAFGSGAGTSGGR</sequence>
<feature type="domain" description="Inosine/uridine-preferring nucleoside hydrolase" evidence="3">
    <location>
        <begin position="6"/>
        <end position="300"/>
    </location>
</feature>
<evidence type="ECO:0000259" key="3">
    <source>
        <dbReference type="Pfam" id="PF01156"/>
    </source>
</evidence>
<dbReference type="GO" id="GO:0005829">
    <property type="term" value="C:cytosol"/>
    <property type="evidence" value="ECO:0007669"/>
    <property type="project" value="TreeGrafter"/>
</dbReference>
<dbReference type="EC" id="3.2.-.-" evidence="4"/>
<keyword evidence="2 4" id="KW-0326">Glycosidase</keyword>
<evidence type="ECO:0000256" key="2">
    <source>
        <dbReference type="ARBA" id="ARBA00023295"/>
    </source>
</evidence>
<gene>
    <name evidence="4" type="ORF">FHX36_003024</name>
</gene>
<dbReference type="GO" id="GO:0006152">
    <property type="term" value="P:purine nucleoside catabolic process"/>
    <property type="evidence" value="ECO:0007669"/>
    <property type="project" value="TreeGrafter"/>
</dbReference>
<dbReference type="InterPro" id="IPR001910">
    <property type="entry name" value="Inosine/uridine_hydrolase_dom"/>
</dbReference>
<dbReference type="InterPro" id="IPR036452">
    <property type="entry name" value="Ribo_hydro-like"/>
</dbReference>
<dbReference type="RefSeq" id="WP_183513866.1">
    <property type="nucleotide sequence ID" value="NZ_JACIBU010000001.1"/>
</dbReference>
<evidence type="ECO:0000313" key="4">
    <source>
        <dbReference type="EMBL" id="MBB3677289.1"/>
    </source>
</evidence>
<dbReference type="Pfam" id="PF01156">
    <property type="entry name" value="IU_nuc_hydro"/>
    <property type="match status" value="1"/>
</dbReference>
<proteinExistence type="predicted"/>
<dbReference type="GO" id="GO:0008477">
    <property type="term" value="F:purine nucleosidase activity"/>
    <property type="evidence" value="ECO:0007669"/>
    <property type="project" value="TreeGrafter"/>
</dbReference>
<evidence type="ECO:0000313" key="5">
    <source>
        <dbReference type="Proteomes" id="UP000580718"/>
    </source>
</evidence>
<dbReference type="InterPro" id="IPR023186">
    <property type="entry name" value="IUNH"/>
</dbReference>